<dbReference type="STRING" id="109895.A0A507DV99"/>
<evidence type="ECO:0000313" key="3">
    <source>
        <dbReference type="EMBL" id="TPX55401.1"/>
    </source>
</evidence>
<feature type="compositionally biased region" description="Low complexity" evidence="2">
    <location>
        <begin position="466"/>
        <end position="480"/>
    </location>
</feature>
<dbReference type="GO" id="GO:0042175">
    <property type="term" value="C:nuclear outer membrane-endoplasmic reticulum membrane network"/>
    <property type="evidence" value="ECO:0007669"/>
    <property type="project" value="TreeGrafter"/>
</dbReference>
<dbReference type="Proteomes" id="UP000318582">
    <property type="component" value="Unassembled WGS sequence"/>
</dbReference>
<protein>
    <recommendedName>
        <fullName evidence="5">Nuclear segregation protein Bfr1</fullName>
    </recommendedName>
</protein>
<feature type="region of interest" description="Disordered" evidence="2">
    <location>
        <begin position="369"/>
        <end position="395"/>
    </location>
</feature>
<feature type="compositionally biased region" description="Low complexity" evidence="2">
    <location>
        <begin position="381"/>
        <end position="395"/>
    </location>
</feature>
<dbReference type="GO" id="GO:0008298">
    <property type="term" value="P:intracellular mRNA localization"/>
    <property type="evidence" value="ECO:0007669"/>
    <property type="project" value="TreeGrafter"/>
</dbReference>
<name>A0A507DV99_9FUNG</name>
<accession>A0A507DV99</accession>
<evidence type="ECO:0008006" key="5">
    <source>
        <dbReference type="Google" id="ProtNLM"/>
    </source>
</evidence>
<feature type="region of interest" description="Disordered" evidence="2">
    <location>
        <begin position="324"/>
        <end position="347"/>
    </location>
</feature>
<comment type="caution">
    <text evidence="3">The sequence shown here is derived from an EMBL/GenBank/DDBJ whole genome shotgun (WGS) entry which is preliminary data.</text>
</comment>
<evidence type="ECO:0000256" key="1">
    <source>
        <dbReference type="SAM" id="Coils"/>
    </source>
</evidence>
<feature type="region of interest" description="Disordered" evidence="2">
    <location>
        <begin position="1"/>
        <end position="29"/>
    </location>
</feature>
<feature type="region of interest" description="Disordered" evidence="2">
    <location>
        <begin position="462"/>
        <end position="494"/>
    </location>
</feature>
<dbReference type="InterPro" id="IPR039604">
    <property type="entry name" value="Bfr1"/>
</dbReference>
<keyword evidence="4" id="KW-1185">Reference proteome</keyword>
<keyword evidence="1" id="KW-0175">Coiled coil</keyword>
<dbReference type="PANTHER" id="PTHR31027">
    <property type="entry name" value="NUCLEAR SEGREGATION PROTEIN BFR1"/>
    <property type="match status" value="1"/>
</dbReference>
<evidence type="ECO:0000256" key="2">
    <source>
        <dbReference type="SAM" id="MobiDB-lite"/>
    </source>
</evidence>
<reference evidence="3 4" key="1">
    <citation type="journal article" date="2019" name="Sci. Rep.">
        <title>Comparative genomics of chytrid fungi reveal insights into the obligate biotrophic and pathogenic lifestyle of Synchytrium endobioticum.</title>
        <authorList>
            <person name="van de Vossenberg B.T.L.H."/>
            <person name="Warris S."/>
            <person name="Nguyen H.D.T."/>
            <person name="van Gent-Pelzer M.P.E."/>
            <person name="Joly D.L."/>
            <person name="van de Geest H.C."/>
            <person name="Bonants P.J.M."/>
            <person name="Smith D.S."/>
            <person name="Levesque C.A."/>
            <person name="van der Lee T.A.J."/>
        </authorList>
    </citation>
    <scope>NUCLEOTIDE SEQUENCE [LARGE SCALE GENOMIC DNA]</scope>
    <source>
        <strain evidence="3 4">CBS 809.83</strain>
    </source>
</reference>
<feature type="compositionally biased region" description="Low complexity" evidence="2">
    <location>
        <begin position="8"/>
        <end position="20"/>
    </location>
</feature>
<dbReference type="GO" id="GO:1990904">
    <property type="term" value="C:ribonucleoprotein complex"/>
    <property type="evidence" value="ECO:0007669"/>
    <property type="project" value="TreeGrafter"/>
</dbReference>
<dbReference type="PANTHER" id="PTHR31027:SF2">
    <property type="entry name" value="LEBERCILIN DOMAIN-CONTAINING PROTEIN"/>
    <property type="match status" value="1"/>
</dbReference>
<evidence type="ECO:0000313" key="4">
    <source>
        <dbReference type="Proteomes" id="UP000318582"/>
    </source>
</evidence>
<dbReference type="GO" id="GO:0005783">
    <property type="term" value="C:endoplasmic reticulum"/>
    <property type="evidence" value="ECO:0007669"/>
    <property type="project" value="TreeGrafter"/>
</dbReference>
<dbReference type="AlphaFoldDB" id="A0A507DV99"/>
<gene>
    <name evidence="3" type="ORF">PhCBS80983_g05341</name>
</gene>
<organism evidence="3 4">
    <name type="scientific">Powellomyces hirtus</name>
    <dbReference type="NCBI Taxonomy" id="109895"/>
    <lineage>
        <taxon>Eukaryota</taxon>
        <taxon>Fungi</taxon>
        <taxon>Fungi incertae sedis</taxon>
        <taxon>Chytridiomycota</taxon>
        <taxon>Chytridiomycota incertae sedis</taxon>
        <taxon>Chytridiomycetes</taxon>
        <taxon>Spizellomycetales</taxon>
        <taxon>Powellomycetaceae</taxon>
        <taxon>Powellomyces</taxon>
    </lineage>
</organism>
<proteinExistence type="predicted"/>
<dbReference type="EMBL" id="QEAQ01000111">
    <property type="protein sequence ID" value="TPX55401.1"/>
    <property type="molecule type" value="Genomic_DNA"/>
</dbReference>
<feature type="coiled-coil region" evidence="1">
    <location>
        <begin position="31"/>
        <end position="93"/>
    </location>
</feature>
<feature type="coiled-coil region" evidence="1">
    <location>
        <begin position="199"/>
        <end position="294"/>
    </location>
</feature>
<dbReference type="GO" id="GO:0003729">
    <property type="term" value="F:mRNA binding"/>
    <property type="evidence" value="ECO:0007669"/>
    <property type="project" value="TreeGrafter"/>
</dbReference>
<sequence length="494" mass="54779">MSVKEVTPEAPAAAAPVSATGKKTNPVKPDQAAYEKELKEIDANIAVLKKKLADAQSKISGSDNIKDSFGDKRKELRAQLDELIKERNETGDKRTKLIDQLKAIQSSLRKKSDDTKSSKDRLGYKSVEEVEAKIVVLERQQQSGEASLHEEKRIVAEISNLKKAKKILEGFAGQQSSVEDEKKNLDALRAQVDALNPQRDEIRVKIDAIKEQIAQVDSERKDKQGSLNDLWTDRKAVKAELDAEYEKLRAHKTEHKKLNDEWYNWQREEQTRKREQYQARLREDKEARLAVQAEKEREAAEIPAYTDEINQCTTLIRFLESFDGSSKSSSSLDVKPAASATPAFTPRKVEGLPEGAVLVKKEEEDFMVLGNKKSKKGKRQGSAASGANGGASPAAKPFKLDFEMIDQFVKLKFELPTSAADIPGAIAKIQEKKKWYQDHQEEATNKAKAAAEAKVAALRRGEDPNAVTAATATTETEAVTPDATKEAVTAAPEK</sequence>